<dbReference type="PANTHER" id="PTHR30055">
    <property type="entry name" value="HTH-TYPE TRANSCRIPTIONAL REGULATOR RUTR"/>
    <property type="match status" value="1"/>
</dbReference>
<accession>A0A1G6S726</accession>
<dbReference type="GO" id="GO:0000976">
    <property type="term" value="F:transcription cis-regulatory region binding"/>
    <property type="evidence" value="ECO:0007669"/>
    <property type="project" value="TreeGrafter"/>
</dbReference>
<dbReference type="InterPro" id="IPR041642">
    <property type="entry name" value="KstR_C"/>
</dbReference>
<dbReference type="EMBL" id="FMZM01000006">
    <property type="protein sequence ID" value="SDD12503.1"/>
    <property type="molecule type" value="Genomic_DNA"/>
</dbReference>
<dbReference type="InterPro" id="IPR050109">
    <property type="entry name" value="HTH-type_TetR-like_transc_reg"/>
</dbReference>
<reference evidence="4 5" key="1">
    <citation type="submission" date="2016-10" db="EMBL/GenBank/DDBJ databases">
        <authorList>
            <person name="de Groot N.N."/>
        </authorList>
    </citation>
    <scope>NUCLEOTIDE SEQUENCE [LARGE SCALE GENOMIC DNA]</scope>
    <source>
        <strain evidence="4 5">CGMCC 4.6858</strain>
    </source>
</reference>
<dbReference type="OrthoDB" id="9809994at2"/>
<evidence type="ECO:0000256" key="1">
    <source>
        <dbReference type="ARBA" id="ARBA00023015"/>
    </source>
</evidence>
<keyword evidence="5" id="KW-1185">Reference proteome</keyword>
<proteinExistence type="predicted"/>
<name>A0A1G6S726_9ACTN</name>
<dbReference type="RefSeq" id="WP_090855801.1">
    <property type="nucleotide sequence ID" value="NZ_FMZM01000006.1"/>
</dbReference>
<dbReference type="Pfam" id="PF00440">
    <property type="entry name" value="TetR_N"/>
    <property type="match status" value="1"/>
</dbReference>
<dbReference type="InterPro" id="IPR001647">
    <property type="entry name" value="HTH_TetR"/>
</dbReference>
<dbReference type="STRING" id="1045774.SAMN05421872_10640"/>
<evidence type="ECO:0000256" key="3">
    <source>
        <dbReference type="ARBA" id="ARBA00023163"/>
    </source>
</evidence>
<dbReference type="Pfam" id="PF17925">
    <property type="entry name" value="TetR_C_20"/>
    <property type="match status" value="1"/>
</dbReference>
<gene>
    <name evidence="4" type="ORF">SAMN05421872_10640</name>
</gene>
<dbReference type="InterPro" id="IPR009057">
    <property type="entry name" value="Homeodomain-like_sf"/>
</dbReference>
<dbReference type="PROSITE" id="PS50977">
    <property type="entry name" value="HTH_TETR_2"/>
    <property type="match status" value="1"/>
</dbReference>
<protein>
    <submittedName>
        <fullName evidence="4">DNA-binding transcriptional regulator, AcrR family</fullName>
    </submittedName>
</protein>
<evidence type="ECO:0000313" key="4">
    <source>
        <dbReference type="EMBL" id="SDD12503.1"/>
    </source>
</evidence>
<dbReference type="Gene3D" id="1.10.357.10">
    <property type="entry name" value="Tetracycline Repressor, domain 2"/>
    <property type="match status" value="1"/>
</dbReference>
<keyword evidence="2 4" id="KW-0238">DNA-binding</keyword>
<keyword evidence="3" id="KW-0804">Transcription</keyword>
<sequence length="197" mass="21403">MARLGETRAPAQPATGDQVERRERIRRAASRLVAERGLEQVQMQEIAQESGVALGTLYRYYPSKHLLLAGVMEGQIAAIGRVIPEGPTLDPVAEVSELLVRAARGLMARPLLARAMVTSINIVRSASGPQNDTSFRDLVLRSAGIVEPTDDDQDLARLVEQCAYGVLTWAVAGEISLEEAEASLRRACRLLLTADWG</sequence>
<dbReference type="PRINTS" id="PR00455">
    <property type="entry name" value="HTHTETR"/>
</dbReference>
<dbReference type="PANTHER" id="PTHR30055:SF234">
    <property type="entry name" value="HTH-TYPE TRANSCRIPTIONAL REGULATOR BETI"/>
    <property type="match status" value="1"/>
</dbReference>
<dbReference type="SUPFAM" id="SSF46689">
    <property type="entry name" value="Homeodomain-like"/>
    <property type="match status" value="1"/>
</dbReference>
<evidence type="ECO:0000256" key="2">
    <source>
        <dbReference type="ARBA" id="ARBA00023125"/>
    </source>
</evidence>
<evidence type="ECO:0000313" key="5">
    <source>
        <dbReference type="Proteomes" id="UP000199034"/>
    </source>
</evidence>
<dbReference type="GO" id="GO:0003700">
    <property type="term" value="F:DNA-binding transcription factor activity"/>
    <property type="evidence" value="ECO:0007669"/>
    <property type="project" value="TreeGrafter"/>
</dbReference>
<keyword evidence="1" id="KW-0805">Transcription regulation</keyword>
<dbReference type="AlphaFoldDB" id="A0A1G6S726"/>
<organism evidence="4 5">
    <name type="scientific">Nocardioides lianchengensis</name>
    <dbReference type="NCBI Taxonomy" id="1045774"/>
    <lineage>
        <taxon>Bacteria</taxon>
        <taxon>Bacillati</taxon>
        <taxon>Actinomycetota</taxon>
        <taxon>Actinomycetes</taxon>
        <taxon>Propionibacteriales</taxon>
        <taxon>Nocardioidaceae</taxon>
        <taxon>Nocardioides</taxon>
    </lineage>
</organism>
<dbReference type="Proteomes" id="UP000199034">
    <property type="component" value="Unassembled WGS sequence"/>
</dbReference>